<organism evidence="1 2">
    <name type="scientific">Bartonella tamiae Th239</name>
    <dbReference type="NCBI Taxonomy" id="1094558"/>
    <lineage>
        <taxon>Bacteria</taxon>
        <taxon>Pseudomonadati</taxon>
        <taxon>Pseudomonadota</taxon>
        <taxon>Alphaproteobacteria</taxon>
        <taxon>Hyphomicrobiales</taxon>
        <taxon>Bartonellaceae</taxon>
        <taxon>Bartonella</taxon>
    </lineage>
</organism>
<comment type="caution">
    <text evidence="1">The sequence shown here is derived from an EMBL/GenBank/DDBJ whole genome shotgun (WGS) entry which is preliminary data.</text>
</comment>
<proteinExistence type="predicted"/>
<keyword evidence="2" id="KW-1185">Reference proteome</keyword>
<sequence length="45" mass="5327">MRTQTKLYGINKFMQDKFLILVKADSDVFYLSAFEHRVSKCNLIN</sequence>
<gene>
    <name evidence="1" type="ORF">ME5_00431</name>
</gene>
<accession>J0R5X3</accession>
<protein>
    <submittedName>
        <fullName evidence="1">Uncharacterized protein</fullName>
    </submittedName>
</protein>
<dbReference type="Proteomes" id="UP000008952">
    <property type="component" value="Unassembled WGS sequence"/>
</dbReference>
<dbReference type="AlphaFoldDB" id="J0R5X3"/>
<dbReference type="EMBL" id="AIMB01000003">
    <property type="protein sequence ID" value="EJF91099.1"/>
    <property type="molecule type" value="Genomic_DNA"/>
</dbReference>
<evidence type="ECO:0000313" key="1">
    <source>
        <dbReference type="EMBL" id="EJF91099.1"/>
    </source>
</evidence>
<dbReference type="HOGENOM" id="CLU_3196562_0_0_5"/>
<evidence type="ECO:0000313" key="2">
    <source>
        <dbReference type="Proteomes" id="UP000008952"/>
    </source>
</evidence>
<reference evidence="1 2" key="1">
    <citation type="submission" date="2012-03" db="EMBL/GenBank/DDBJ databases">
        <title>The Genome Sequence of Bartonella tamiae Th239.</title>
        <authorList>
            <consortium name="The Broad Institute Genome Sequencing Platform"/>
            <consortium name="The Broad Institute Genome Sequencing Center for Infectious Disease"/>
            <person name="Feldgarden M."/>
            <person name="Kirby J."/>
            <person name="Kosoy M."/>
            <person name="Birtles R."/>
            <person name="Probert W.S."/>
            <person name="Chiaraviglio L."/>
            <person name="Young S.K."/>
            <person name="Zeng Q."/>
            <person name="Gargeya S."/>
            <person name="Fitzgerald M."/>
            <person name="Haas B."/>
            <person name="Abouelleil A."/>
            <person name="Alvarado L."/>
            <person name="Arachchi H.M."/>
            <person name="Berlin A."/>
            <person name="Chapman S.B."/>
            <person name="Gearin G."/>
            <person name="Goldberg J."/>
            <person name="Griggs A."/>
            <person name="Gujja S."/>
            <person name="Hansen M."/>
            <person name="Heiman D."/>
            <person name="Howarth C."/>
            <person name="Larimer J."/>
            <person name="Lui A."/>
            <person name="MacDonald P.J.P."/>
            <person name="McCowen C."/>
            <person name="Montmayeur A."/>
            <person name="Murphy C."/>
            <person name="Neiman D."/>
            <person name="Pearson M."/>
            <person name="Priest M."/>
            <person name="Roberts A."/>
            <person name="Saif S."/>
            <person name="Shea T."/>
            <person name="Sisk P."/>
            <person name="Stolte C."/>
            <person name="Sykes S."/>
            <person name="Wortman J."/>
            <person name="Nusbaum C."/>
            <person name="Birren B."/>
        </authorList>
    </citation>
    <scope>NUCLEOTIDE SEQUENCE [LARGE SCALE GENOMIC DNA]</scope>
    <source>
        <strain evidence="1 2">Th239</strain>
    </source>
</reference>
<name>J0R5X3_9HYPH</name>